<comment type="caution">
    <text evidence="2">The sequence shown here is derived from an EMBL/GenBank/DDBJ whole genome shotgun (WGS) entry which is preliminary data.</text>
</comment>
<evidence type="ECO:0000313" key="3">
    <source>
        <dbReference type="Proteomes" id="UP000700596"/>
    </source>
</evidence>
<evidence type="ECO:0000313" key="2">
    <source>
        <dbReference type="EMBL" id="KAH7114316.1"/>
    </source>
</evidence>
<keyword evidence="1" id="KW-0472">Membrane</keyword>
<evidence type="ECO:0000256" key="1">
    <source>
        <dbReference type="SAM" id="Phobius"/>
    </source>
</evidence>
<sequence length="170" mass="19390">MSISQRLALAPILRSTRIQRFTPPLHRPILFNPLQTKRHQTQLHSPQEAPKPQLDTNTLPSTIQSLDSRVNSLQVHIDKQLDTLQKRLDNLAATQLSNKLEARKDNDDLAAAQSLHERETENRKIIAQFIILGVFGLYVYIDTQIIGKYRSKPRVDVGTLDPGLSTQHFR</sequence>
<dbReference type="AlphaFoldDB" id="A0A9P9IB19"/>
<dbReference type="EMBL" id="JAGMWT010000017">
    <property type="protein sequence ID" value="KAH7114316.1"/>
    <property type="molecule type" value="Genomic_DNA"/>
</dbReference>
<accession>A0A9P9IB19</accession>
<name>A0A9P9IB19_9PLEO</name>
<keyword evidence="1" id="KW-1133">Transmembrane helix</keyword>
<organism evidence="2 3">
    <name type="scientific">Dendryphion nanum</name>
    <dbReference type="NCBI Taxonomy" id="256645"/>
    <lineage>
        <taxon>Eukaryota</taxon>
        <taxon>Fungi</taxon>
        <taxon>Dikarya</taxon>
        <taxon>Ascomycota</taxon>
        <taxon>Pezizomycotina</taxon>
        <taxon>Dothideomycetes</taxon>
        <taxon>Pleosporomycetidae</taxon>
        <taxon>Pleosporales</taxon>
        <taxon>Torulaceae</taxon>
        <taxon>Dendryphion</taxon>
    </lineage>
</organism>
<keyword evidence="1" id="KW-0812">Transmembrane</keyword>
<dbReference type="Proteomes" id="UP000700596">
    <property type="component" value="Unassembled WGS sequence"/>
</dbReference>
<reference evidence="2" key="1">
    <citation type="journal article" date="2021" name="Nat. Commun.">
        <title>Genetic determinants of endophytism in the Arabidopsis root mycobiome.</title>
        <authorList>
            <person name="Mesny F."/>
            <person name="Miyauchi S."/>
            <person name="Thiergart T."/>
            <person name="Pickel B."/>
            <person name="Atanasova L."/>
            <person name="Karlsson M."/>
            <person name="Huettel B."/>
            <person name="Barry K.W."/>
            <person name="Haridas S."/>
            <person name="Chen C."/>
            <person name="Bauer D."/>
            <person name="Andreopoulos W."/>
            <person name="Pangilinan J."/>
            <person name="LaButti K."/>
            <person name="Riley R."/>
            <person name="Lipzen A."/>
            <person name="Clum A."/>
            <person name="Drula E."/>
            <person name="Henrissat B."/>
            <person name="Kohler A."/>
            <person name="Grigoriev I.V."/>
            <person name="Martin F.M."/>
            <person name="Hacquard S."/>
        </authorList>
    </citation>
    <scope>NUCLEOTIDE SEQUENCE</scope>
    <source>
        <strain evidence="2">MPI-CAGE-CH-0243</strain>
    </source>
</reference>
<keyword evidence="3" id="KW-1185">Reference proteome</keyword>
<proteinExistence type="predicted"/>
<feature type="transmembrane region" description="Helical" evidence="1">
    <location>
        <begin position="125"/>
        <end position="141"/>
    </location>
</feature>
<protein>
    <submittedName>
        <fullName evidence="2">Uncharacterized protein</fullName>
    </submittedName>
</protein>
<gene>
    <name evidence="2" type="ORF">B0J11DRAFT_619010</name>
</gene>